<gene>
    <name evidence="2" type="ORF">AVDCRST_MAG60-2053</name>
</gene>
<reference evidence="2" key="1">
    <citation type="submission" date="2020-02" db="EMBL/GenBank/DDBJ databases">
        <authorList>
            <person name="Meier V. D."/>
        </authorList>
    </citation>
    <scope>NUCLEOTIDE SEQUENCE</scope>
    <source>
        <strain evidence="2">AVDCRST_MAG60</strain>
    </source>
</reference>
<sequence length="225" mass="25532">AKGERSDALHSNHCRDRHGRARRARPGGHQLAGERDRQPHHHDDRLDLLRAADHLRPGHHAELGRRGLRRGQRLQGHGHPHGLHAQRAGLDDGGDQRHDLRVLRREADHQRGLQDRLQRLRGHQPVRGQLRAQRVGPVRGRGAAQGRVQDARALPRRQDQARLRQEEGRAQAQEGQEVRRLEEGAHQREGPVPGQGTEQVRLQVQRDHPLGQQVHRVHGLLPGLL</sequence>
<feature type="non-terminal residue" evidence="2">
    <location>
        <position position="1"/>
    </location>
</feature>
<name>A0A6J4NXG7_9ACTN</name>
<feature type="compositionally biased region" description="Basic residues" evidence="1">
    <location>
        <begin position="72"/>
        <end position="84"/>
    </location>
</feature>
<feature type="region of interest" description="Disordered" evidence="1">
    <location>
        <begin position="72"/>
        <end position="95"/>
    </location>
</feature>
<feature type="compositionally biased region" description="Basic and acidic residues" evidence="1">
    <location>
        <begin position="176"/>
        <end position="189"/>
    </location>
</feature>
<evidence type="ECO:0000256" key="1">
    <source>
        <dbReference type="SAM" id="MobiDB-lite"/>
    </source>
</evidence>
<dbReference type="AlphaFoldDB" id="A0A6J4NXG7"/>
<organism evidence="2">
    <name type="scientific">uncultured Nocardioides sp</name>
    <dbReference type="NCBI Taxonomy" id="198441"/>
    <lineage>
        <taxon>Bacteria</taxon>
        <taxon>Bacillati</taxon>
        <taxon>Actinomycetota</taxon>
        <taxon>Actinomycetes</taxon>
        <taxon>Propionibacteriales</taxon>
        <taxon>Nocardioidaceae</taxon>
        <taxon>Nocardioides</taxon>
        <taxon>environmental samples</taxon>
    </lineage>
</organism>
<proteinExistence type="predicted"/>
<accession>A0A6J4NXG7</accession>
<dbReference type="EMBL" id="CADCUN010000219">
    <property type="protein sequence ID" value="CAA9400192.1"/>
    <property type="molecule type" value="Genomic_DNA"/>
</dbReference>
<feature type="region of interest" description="Disordered" evidence="1">
    <location>
        <begin position="1"/>
        <end position="41"/>
    </location>
</feature>
<feature type="compositionally biased region" description="Basic and acidic residues" evidence="1">
    <location>
        <begin position="32"/>
        <end position="41"/>
    </location>
</feature>
<feature type="compositionally biased region" description="Basic and acidic residues" evidence="1">
    <location>
        <begin position="1"/>
        <end position="14"/>
    </location>
</feature>
<feature type="region of interest" description="Disordered" evidence="1">
    <location>
        <begin position="120"/>
        <end position="196"/>
    </location>
</feature>
<evidence type="ECO:0000313" key="2">
    <source>
        <dbReference type="EMBL" id="CAA9400192.1"/>
    </source>
</evidence>
<feature type="non-terminal residue" evidence="2">
    <location>
        <position position="225"/>
    </location>
</feature>
<feature type="compositionally biased region" description="Basic residues" evidence="1">
    <location>
        <begin position="15"/>
        <end position="26"/>
    </location>
</feature>
<feature type="compositionally biased region" description="Basic and acidic residues" evidence="1">
    <location>
        <begin position="156"/>
        <end position="169"/>
    </location>
</feature>
<protein>
    <submittedName>
        <fullName evidence="2">Uncharacterized protein</fullName>
    </submittedName>
</protein>